<reference evidence="2 3" key="1">
    <citation type="journal article" date="2000" name="Arch. Microbiol.">
        <title>Rhodobaca bogoriensis gen. nov. and sp. nov., an alkaliphilic purple nonsulfur bacterium from African Rift Valley soda lakes.</title>
        <authorList>
            <person name="Milford A.D."/>
            <person name="Achenbach L.A."/>
            <person name="Jung D.O."/>
            <person name="Madigan M.T."/>
        </authorList>
    </citation>
    <scope>NUCLEOTIDE SEQUENCE [LARGE SCALE GENOMIC DNA]</scope>
    <source>
        <strain evidence="2 3">2376</strain>
    </source>
</reference>
<dbReference type="GO" id="GO:0008168">
    <property type="term" value="F:methyltransferase activity"/>
    <property type="evidence" value="ECO:0007669"/>
    <property type="project" value="UniProtKB-KW"/>
</dbReference>
<dbReference type="PANTHER" id="PTHR34203">
    <property type="entry name" value="METHYLTRANSFERASE, FKBM FAMILY PROTEIN"/>
    <property type="match status" value="1"/>
</dbReference>
<keyword evidence="2" id="KW-0808">Transferase</keyword>
<comment type="caution">
    <text evidence="2">The sequence shown here is derived from an EMBL/GenBank/DDBJ whole genome shotgun (WGS) entry which is preliminary data.</text>
</comment>
<sequence>MYQEGDDRLDIRYKTERVIRWGRRIGLINSIIFEFKQTIRRPIISFYHRELKRKIHIRCSSSDISVFENIFIEDELHIELEDPTFIIDGGANCGLAALYFACRYPRARIVAVEPSAENCELCRRNTTGLNVEVIQSAIWSSSTNLKIENPDAEPWSFQCVEVEECDPEGFEARDVHSLLSGMNCDLLKLDIEGAELEVFQDTTWLKYVSAILVEVHSKIAEQRIRSACEGWKVSQSGEKLFLER</sequence>
<gene>
    <name evidence="2" type="ORF">HUK65_10630</name>
</gene>
<dbReference type="EMBL" id="JACBXS010000019">
    <property type="protein sequence ID" value="NYS25449.1"/>
    <property type="molecule type" value="Genomic_DNA"/>
</dbReference>
<dbReference type="Proteomes" id="UP000529417">
    <property type="component" value="Unassembled WGS sequence"/>
</dbReference>
<feature type="domain" description="Methyltransferase FkbM" evidence="1">
    <location>
        <begin position="89"/>
        <end position="219"/>
    </location>
</feature>
<proteinExistence type="predicted"/>
<evidence type="ECO:0000313" key="3">
    <source>
        <dbReference type="Proteomes" id="UP000529417"/>
    </source>
</evidence>
<dbReference type="GO" id="GO:0032259">
    <property type="term" value="P:methylation"/>
    <property type="evidence" value="ECO:0007669"/>
    <property type="project" value="UniProtKB-KW"/>
</dbReference>
<protein>
    <submittedName>
        <fullName evidence="2">FkbM family methyltransferase</fullName>
    </submittedName>
</protein>
<keyword evidence="3" id="KW-1185">Reference proteome</keyword>
<dbReference type="AlphaFoldDB" id="A0A7Z0I019"/>
<dbReference type="InterPro" id="IPR006342">
    <property type="entry name" value="FkbM_mtfrase"/>
</dbReference>
<dbReference type="InterPro" id="IPR029063">
    <property type="entry name" value="SAM-dependent_MTases_sf"/>
</dbReference>
<organism evidence="2 3">
    <name type="scientific">Rhabdonatronobacter sediminivivens</name>
    <dbReference type="NCBI Taxonomy" id="2743469"/>
    <lineage>
        <taxon>Bacteria</taxon>
        <taxon>Pseudomonadati</taxon>
        <taxon>Pseudomonadota</taxon>
        <taxon>Alphaproteobacteria</taxon>
        <taxon>Rhodobacterales</taxon>
        <taxon>Paracoccaceae</taxon>
        <taxon>Rhabdonatronobacter</taxon>
    </lineage>
</organism>
<keyword evidence="2" id="KW-0489">Methyltransferase</keyword>
<dbReference type="Pfam" id="PF05050">
    <property type="entry name" value="Methyltransf_21"/>
    <property type="match status" value="1"/>
</dbReference>
<evidence type="ECO:0000259" key="1">
    <source>
        <dbReference type="Pfam" id="PF05050"/>
    </source>
</evidence>
<dbReference type="PANTHER" id="PTHR34203:SF13">
    <property type="entry name" value="EXPRESSED PROTEIN"/>
    <property type="match status" value="1"/>
</dbReference>
<dbReference type="Gene3D" id="3.40.50.150">
    <property type="entry name" value="Vaccinia Virus protein VP39"/>
    <property type="match status" value="1"/>
</dbReference>
<evidence type="ECO:0000313" key="2">
    <source>
        <dbReference type="EMBL" id="NYS25449.1"/>
    </source>
</evidence>
<dbReference type="RefSeq" id="WP_179906147.1">
    <property type="nucleotide sequence ID" value="NZ_JACBXS010000019.1"/>
</dbReference>
<name>A0A7Z0I019_9RHOB</name>
<dbReference type="SUPFAM" id="SSF53335">
    <property type="entry name" value="S-adenosyl-L-methionine-dependent methyltransferases"/>
    <property type="match status" value="1"/>
</dbReference>
<accession>A0A7Z0I019</accession>
<dbReference type="NCBIfam" id="TIGR01444">
    <property type="entry name" value="fkbM_fam"/>
    <property type="match status" value="1"/>
</dbReference>
<dbReference type="InterPro" id="IPR052514">
    <property type="entry name" value="SAM-dependent_MTase"/>
</dbReference>